<name>A0A841KZG9_9FIRM</name>
<keyword evidence="1" id="KW-0808">Transferase</keyword>
<dbReference type="GO" id="GO:0016301">
    <property type="term" value="F:kinase activity"/>
    <property type="evidence" value="ECO:0007669"/>
    <property type="project" value="UniProtKB-KW"/>
</dbReference>
<evidence type="ECO:0000313" key="2">
    <source>
        <dbReference type="Proteomes" id="UP000579281"/>
    </source>
</evidence>
<keyword evidence="1" id="KW-0418">Kinase</keyword>
<dbReference type="Proteomes" id="UP000579281">
    <property type="component" value="Unassembled WGS sequence"/>
</dbReference>
<proteinExistence type="predicted"/>
<organism evidence="1 2">
    <name type="scientific">Anaerosolibacter carboniphilus</name>
    <dbReference type="NCBI Taxonomy" id="1417629"/>
    <lineage>
        <taxon>Bacteria</taxon>
        <taxon>Bacillati</taxon>
        <taxon>Bacillota</taxon>
        <taxon>Clostridia</taxon>
        <taxon>Peptostreptococcales</taxon>
        <taxon>Thermotaleaceae</taxon>
        <taxon>Anaerosolibacter</taxon>
    </lineage>
</organism>
<dbReference type="AlphaFoldDB" id="A0A841KZG9"/>
<gene>
    <name evidence="1" type="ORF">HNQ80_003841</name>
</gene>
<reference evidence="1 2" key="1">
    <citation type="submission" date="2020-08" db="EMBL/GenBank/DDBJ databases">
        <title>Genomic Encyclopedia of Type Strains, Phase IV (KMG-IV): sequencing the most valuable type-strain genomes for metagenomic binning, comparative biology and taxonomic classification.</title>
        <authorList>
            <person name="Goeker M."/>
        </authorList>
    </citation>
    <scope>NUCLEOTIDE SEQUENCE [LARGE SCALE GENOMIC DNA]</scope>
    <source>
        <strain evidence="1 2">DSM 103526</strain>
    </source>
</reference>
<dbReference type="EMBL" id="JACHEN010000027">
    <property type="protein sequence ID" value="MBB6217718.1"/>
    <property type="molecule type" value="Genomic_DNA"/>
</dbReference>
<keyword evidence="2" id="KW-1185">Reference proteome</keyword>
<comment type="caution">
    <text evidence="1">The sequence shown here is derived from an EMBL/GenBank/DDBJ whole genome shotgun (WGS) entry which is preliminary data.</text>
</comment>
<sequence>MKRCTKVIQLTGYFFTKEYEKKKKNKVKVRELKEDTVAKYFLEGDTEILVYFFETDREVLVTPESSPEDIKRYLGEKFLQK</sequence>
<protein>
    <submittedName>
        <fullName evidence="1">Light-regulated signal transduction histidine kinase (Bacteriophytochrome)</fullName>
    </submittedName>
</protein>
<evidence type="ECO:0000313" key="1">
    <source>
        <dbReference type="EMBL" id="MBB6217718.1"/>
    </source>
</evidence>
<dbReference type="RefSeq" id="WP_184312212.1">
    <property type="nucleotide sequence ID" value="NZ_JACHEN010000027.1"/>
</dbReference>
<accession>A0A841KZG9</accession>